<evidence type="ECO:0000256" key="5">
    <source>
        <dbReference type="ARBA" id="ARBA00038306"/>
    </source>
</evidence>
<name>A0A4D7QKQ3_9HYPH</name>
<evidence type="ECO:0000259" key="7">
    <source>
        <dbReference type="Pfam" id="PF13505"/>
    </source>
</evidence>
<evidence type="ECO:0000256" key="2">
    <source>
        <dbReference type="ARBA" id="ARBA00022729"/>
    </source>
</evidence>
<keyword evidence="3" id="KW-0472">Membrane</keyword>
<evidence type="ECO:0000256" key="3">
    <source>
        <dbReference type="ARBA" id="ARBA00023136"/>
    </source>
</evidence>
<dbReference type="InterPro" id="IPR051692">
    <property type="entry name" value="OMP-like"/>
</dbReference>
<dbReference type="GO" id="GO:0009279">
    <property type="term" value="C:cell outer membrane"/>
    <property type="evidence" value="ECO:0007669"/>
    <property type="project" value="UniProtKB-SubCell"/>
</dbReference>
<comment type="similarity">
    <text evidence="5">Belongs to the Omp25/RopB family.</text>
</comment>
<dbReference type="Proteomes" id="UP000298588">
    <property type="component" value="Chromosome"/>
</dbReference>
<dbReference type="OrthoDB" id="9815357at2"/>
<feature type="signal peptide" evidence="6">
    <location>
        <begin position="1"/>
        <end position="21"/>
    </location>
</feature>
<reference evidence="8 9" key="1">
    <citation type="submission" date="2019-04" db="EMBL/GenBank/DDBJ databases">
        <title>Phreatobacter aquaticus sp. nov.</title>
        <authorList>
            <person name="Choi A."/>
            <person name="Baek K."/>
        </authorList>
    </citation>
    <scope>NUCLEOTIDE SEQUENCE [LARGE SCALE GENOMIC DNA]</scope>
    <source>
        <strain evidence="8 9">NMCR1094</strain>
    </source>
</reference>
<keyword evidence="2 6" id="KW-0732">Signal</keyword>
<sequence length="234" mass="24497">MRRILLAATSALAMSAGIAQAADLGVPRQPIAAAIIAPAFNWTGFYVGANLGIGIANTNYSVLTGGLLSGSGTGLVAGLQVGYNHQINNIVLGVEGDAGYFGVTRRADLGGGNFIQWRTQWDASLRARAGVAIDRTLLYVTGGLAAADISVRGAAGLPVAFFPFSASQTRLGFTLGAGIEHAVTQNVTIRGEYLYSNYGTKILNVDNVRLETHKFRIGVNYLFSTGPSAVVARY</sequence>
<dbReference type="Gene3D" id="2.40.160.20">
    <property type="match status" value="1"/>
</dbReference>
<protein>
    <submittedName>
        <fullName evidence="8">Porin family protein</fullName>
    </submittedName>
</protein>
<evidence type="ECO:0000256" key="4">
    <source>
        <dbReference type="ARBA" id="ARBA00023237"/>
    </source>
</evidence>
<feature type="chain" id="PRO_5020622976" evidence="6">
    <location>
        <begin position="22"/>
        <end position="234"/>
    </location>
</feature>
<dbReference type="EMBL" id="CP039865">
    <property type="protein sequence ID" value="QCK86553.1"/>
    <property type="molecule type" value="Genomic_DNA"/>
</dbReference>
<proteinExistence type="inferred from homology"/>
<dbReference type="PANTHER" id="PTHR34001">
    <property type="entry name" value="BLL7405 PROTEIN"/>
    <property type="match status" value="1"/>
</dbReference>
<evidence type="ECO:0000313" key="9">
    <source>
        <dbReference type="Proteomes" id="UP000298588"/>
    </source>
</evidence>
<dbReference type="SUPFAM" id="SSF56925">
    <property type="entry name" value="OMPA-like"/>
    <property type="match status" value="1"/>
</dbReference>
<evidence type="ECO:0000256" key="6">
    <source>
        <dbReference type="SAM" id="SignalP"/>
    </source>
</evidence>
<evidence type="ECO:0000313" key="8">
    <source>
        <dbReference type="EMBL" id="QCK86553.1"/>
    </source>
</evidence>
<gene>
    <name evidence="8" type="ORF">E8L99_12695</name>
</gene>
<dbReference type="AlphaFoldDB" id="A0A4D7QKQ3"/>
<dbReference type="KEGG" id="paqt:E8L99_12695"/>
<accession>A0A4D7QKQ3</accession>
<dbReference type="InterPro" id="IPR027385">
    <property type="entry name" value="Beta-barrel_OMP"/>
</dbReference>
<evidence type="ECO:0000256" key="1">
    <source>
        <dbReference type="ARBA" id="ARBA00004442"/>
    </source>
</evidence>
<keyword evidence="9" id="KW-1185">Reference proteome</keyword>
<organism evidence="8 9">
    <name type="scientific">Phreatobacter aquaticus</name>
    <dbReference type="NCBI Taxonomy" id="2570229"/>
    <lineage>
        <taxon>Bacteria</taxon>
        <taxon>Pseudomonadati</taxon>
        <taxon>Pseudomonadota</taxon>
        <taxon>Alphaproteobacteria</taxon>
        <taxon>Hyphomicrobiales</taxon>
        <taxon>Phreatobacteraceae</taxon>
        <taxon>Phreatobacter</taxon>
    </lineage>
</organism>
<keyword evidence="4" id="KW-0998">Cell outer membrane</keyword>
<dbReference type="RefSeq" id="WP_137099884.1">
    <property type="nucleotide sequence ID" value="NZ_CP039865.1"/>
</dbReference>
<dbReference type="Pfam" id="PF13505">
    <property type="entry name" value="OMP_b-brl"/>
    <property type="match status" value="1"/>
</dbReference>
<dbReference type="InterPro" id="IPR011250">
    <property type="entry name" value="OMP/PagP_B-barrel"/>
</dbReference>
<comment type="subcellular location">
    <subcellularLocation>
        <location evidence="1">Cell outer membrane</location>
    </subcellularLocation>
</comment>
<feature type="domain" description="Outer membrane protein beta-barrel" evidence="7">
    <location>
        <begin position="10"/>
        <end position="223"/>
    </location>
</feature>
<dbReference type="PANTHER" id="PTHR34001:SF3">
    <property type="entry name" value="BLL7405 PROTEIN"/>
    <property type="match status" value="1"/>
</dbReference>